<dbReference type="AlphaFoldDB" id="A0AAQ3SXM1"/>
<sequence length="102" mass="10965">MPVSLLGRAGRKDGPCALGRACASYEAERRRGAVARTADRKKTTARRRRGGSRSPPVLRAPRFVDDRASAAAVGQVFVGPLAGDGHSSEWVYGFVIGGRLWR</sequence>
<protein>
    <submittedName>
        <fullName evidence="2">Uncharacterized protein</fullName>
    </submittedName>
</protein>
<evidence type="ECO:0000313" key="3">
    <source>
        <dbReference type="Proteomes" id="UP001341281"/>
    </source>
</evidence>
<feature type="compositionally biased region" description="Basic and acidic residues" evidence="1">
    <location>
        <begin position="33"/>
        <end position="42"/>
    </location>
</feature>
<evidence type="ECO:0000313" key="2">
    <source>
        <dbReference type="EMBL" id="WVZ62823.1"/>
    </source>
</evidence>
<accession>A0AAQ3SXM1</accession>
<reference evidence="2 3" key="1">
    <citation type="submission" date="2024-02" db="EMBL/GenBank/DDBJ databases">
        <title>High-quality chromosome-scale genome assembly of Pensacola bahiagrass (Paspalum notatum Flugge var. saurae).</title>
        <authorList>
            <person name="Vega J.M."/>
            <person name="Podio M."/>
            <person name="Orjuela J."/>
            <person name="Siena L.A."/>
            <person name="Pessino S.C."/>
            <person name="Combes M.C."/>
            <person name="Mariac C."/>
            <person name="Albertini E."/>
            <person name="Pupilli F."/>
            <person name="Ortiz J.P.A."/>
            <person name="Leblanc O."/>
        </authorList>
    </citation>
    <scope>NUCLEOTIDE SEQUENCE [LARGE SCALE GENOMIC DNA]</scope>
    <source>
        <strain evidence="2">R1</strain>
        <tissue evidence="2">Leaf</tissue>
    </source>
</reference>
<name>A0AAQ3SXM1_PASNO</name>
<dbReference type="EMBL" id="CP144747">
    <property type="protein sequence ID" value="WVZ62823.1"/>
    <property type="molecule type" value="Genomic_DNA"/>
</dbReference>
<feature type="region of interest" description="Disordered" evidence="1">
    <location>
        <begin position="33"/>
        <end position="60"/>
    </location>
</feature>
<gene>
    <name evidence="2" type="ORF">U9M48_012523</name>
</gene>
<evidence type="ECO:0000256" key="1">
    <source>
        <dbReference type="SAM" id="MobiDB-lite"/>
    </source>
</evidence>
<organism evidence="2 3">
    <name type="scientific">Paspalum notatum var. saurae</name>
    <dbReference type="NCBI Taxonomy" id="547442"/>
    <lineage>
        <taxon>Eukaryota</taxon>
        <taxon>Viridiplantae</taxon>
        <taxon>Streptophyta</taxon>
        <taxon>Embryophyta</taxon>
        <taxon>Tracheophyta</taxon>
        <taxon>Spermatophyta</taxon>
        <taxon>Magnoliopsida</taxon>
        <taxon>Liliopsida</taxon>
        <taxon>Poales</taxon>
        <taxon>Poaceae</taxon>
        <taxon>PACMAD clade</taxon>
        <taxon>Panicoideae</taxon>
        <taxon>Andropogonodae</taxon>
        <taxon>Paspaleae</taxon>
        <taxon>Paspalinae</taxon>
        <taxon>Paspalum</taxon>
    </lineage>
</organism>
<dbReference type="Proteomes" id="UP001341281">
    <property type="component" value="Chromosome 03"/>
</dbReference>
<proteinExistence type="predicted"/>
<keyword evidence="3" id="KW-1185">Reference proteome</keyword>